<evidence type="ECO:0008006" key="4">
    <source>
        <dbReference type="Google" id="ProtNLM"/>
    </source>
</evidence>
<accession>A0A1F6CK60</accession>
<keyword evidence="1" id="KW-1133">Transmembrane helix</keyword>
<feature type="transmembrane region" description="Helical" evidence="1">
    <location>
        <begin position="45"/>
        <end position="63"/>
    </location>
</feature>
<name>A0A1F6CK60_HANXR</name>
<protein>
    <recommendedName>
        <fullName evidence="4">PH domain-containing protein</fullName>
    </recommendedName>
</protein>
<organism evidence="2 3">
    <name type="scientific">Handelsmanbacteria sp. (strain RIFCSPLOWO2_12_FULL_64_10)</name>
    <dbReference type="NCBI Taxonomy" id="1817868"/>
    <lineage>
        <taxon>Bacteria</taxon>
        <taxon>Candidatus Handelsmaniibacteriota</taxon>
    </lineage>
</organism>
<evidence type="ECO:0000256" key="1">
    <source>
        <dbReference type="SAM" id="Phobius"/>
    </source>
</evidence>
<proteinExistence type="predicted"/>
<evidence type="ECO:0000313" key="3">
    <source>
        <dbReference type="Proteomes" id="UP000178606"/>
    </source>
</evidence>
<comment type="caution">
    <text evidence="2">The sequence shown here is derived from an EMBL/GenBank/DDBJ whole genome shotgun (WGS) entry which is preliminary data.</text>
</comment>
<dbReference type="AlphaFoldDB" id="A0A1F6CK60"/>
<dbReference type="Proteomes" id="UP000178606">
    <property type="component" value="Unassembled WGS sequence"/>
</dbReference>
<feature type="transmembrane region" description="Helical" evidence="1">
    <location>
        <begin position="21"/>
        <end position="39"/>
    </location>
</feature>
<evidence type="ECO:0000313" key="2">
    <source>
        <dbReference type="EMBL" id="OGG49609.1"/>
    </source>
</evidence>
<dbReference type="EMBL" id="MFKF01000228">
    <property type="protein sequence ID" value="OGG49609.1"/>
    <property type="molecule type" value="Genomic_DNA"/>
</dbReference>
<gene>
    <name evidence="2" type="ORF">A3F84_07350</name>
</gene>
<keyword evidence="1" id="KW-0472">Membrane</keyword>
<sequence length="141" mass="15846">MSDTSCELRWASHPLRDESPWKSAALVALIAGFSAGAYYSLEGLVYALIACAVLVAAMSRYLLPVRYCLTERGVAVTHAGVTRRMPWDRFRNFYVHPDGVFLSPFGRPSRLDSFRGCFLRFKDNREEVLAVVRASVQNRAV</sequence>
<reference evidence="2 3" key="1">
    <citation type="journal article" date="2016" name="Nat. Commun.">
        <title>Thousands of microbial genomes shed light on interconnected biogeochemical processes in an aquifer system.</title>
        <authorList>
            <person name="Anantharaman K."/>
            <person name="Brown C.T."/>
            <person name="Hug L.A."/>
            <person name="Sharon I."/>
            <person name="Castelle C.J."/>
            <person name="Probst A.J."/>
            <person name="Thomas B.C."/>
            <person name="Singh A."/>
            <person name="Wilkins M.J."/>
            <person name="Karaoz U."/>
            <person name="Brodie E.L."/>
            <person name="Williams K.H."/>
            <person name="Hubbard S.S."/>
            <person name="Banfield J.F."/>
        </authorList>
    </citation>
    <scope>NUCLEOTIDE SEQUENCE [LARGE SCALE GENOMIC DNA]</scope>
    <source>
        <strain evidence="3">RIFCSPLOWO2_12_FULL_64_10</strain>
    </source>
</reference>
<keyword evidence="1" id="KW-0812">Transmembrane</keyword>